<dbReference type="EMBL" id="CALNXK010000178">
    <property type="protein sequence ID" value="CAH3173138.1"/>
    <property type="molecule type" value="Genomic_DNA"/>
</dbReference>
<dbReference type="InterPro" id="IPR017452">
    <property type="entry name" value="GPCR_Rhodpsn_7TM"/>
</dbReference>
<keyword evidence="7 8" id="KW-0807">Transducer</keyword>
<feature type="region of interest" description="Disordered" evidence="9">
    <location>
        <begin position="324"/>
        <end position="343"/>
    </location>
</feature>
<reference evidence="12 13" key="1">
    <citation type="submission" date="2022-05" db="EMBL/GenBank/DDBJ databases">
        <authorList>
            <consortium name="Genoscope - CEA"/>
            <person name="William W."/>
        </authorList>
    </citation>
    <scope>NUCLEOTIDE SEQUENCE [LARGE SCALE GENOMIC DNA]</scope>
</reference>
<feature type="transmembrane region" description="Helical" evidence="10">
    <location>
        <begin position="254"/>
        <end position="276"/>
    </location>
</feature>
<keyword evidence="5 10" id="KW-0472">Membrane</keyword>
<dbReference type="InterPro" id="IPR000276">
    <property type="entry name" value="GPCR_Rhodpsn"/>
</dbReference>
<dbReference type="SUPFAM" id="SSF81321">
    <property type="entry name" value="Family A G protein-coupled receptor-like"/>
    <property type="match status" value="1"/>
</dbReference>
<comment type="subcellular location">
    <subcellularLocation>
        <location evidence="1">Membrane</location>
        <topology evidence="1">Multi-pass membrane protein</topology>
    </subcellularLocation>
</comment>
<evidence type="ECO:0000256" key="7">
    <source>
        <dbReference type="ARBA" id="ARBA00023224"/>
    </source>
</evidence>
<organism evidence="12 13">
    <name type="scientific">Porites lobata</name>
    <dbReference type="NCBI Taxonomy" id="104759"/>
    <lineage>
        <taxon>Eukaryota</taxon>
        <taxon>Metazoa</taxon>
        <taxon>Cnidaria</taxon>
        <taxon>Anthozoa</taxon>
        <taxon>Hexacorallia</taxon>
        <taxon>Scleractinia</taxon>
        <taxon>Fungiina</taxon>
        <taxon>Poritidae</taxon>
        <taxon>Porites</taxon>
    </lineage>
</organism>
<dbReference type="CDD" id="cd00637">
    <property type="entry name" value="7tm_classA_rhodopsin-like"/>
    <property type="match status" value="1"/>
</dbReference>
<evidence type="ECO:0000256" key="8">
    <source>
        <dbReference type="RuleBase" id="RU000688"/>
    </source>
</evidence>
<name>A0ABN8R1E4_9CNID</name>
<protein>
    <recommendedName>
        <fullName evidence="11">G-protein coupled receptors family 1 profile domain-containing protein</fullName>
    </recommendedName>
</protein>
<evidence type="ECO:0000256" key="2">
    <source>
        <dbReference type="ARBA" id="ARBA00022692"/>
    </source>
</evidence>
<feature type="transmembrane region" description="Helical" evidence="10">
    <location>
        <begin position="127"/>
        <end position="147"/>
    </location>
</feature>
<evidence type="ECO:0000256" key="10">
    <source>
        <dbReference type="SAM" id="Phobius"/>
    </source>
</evidence>
<keyword evidence="6 8" id="KW-0675">Receptor</keyword>
<dbReference type="PRINTS" id="PR00237">
    <property type="entry name" value="GPCRRHODOPSN"/>
</dbReference>
<evidence type="ECO:0000313" key="13">
    <source>
        <dbReference type="Proteomes" id="UP001159405"/>
    </source>
</evidence>
<dbReference type="Proteomes" id="UP001159405">
    <property type="component" value="Unassembled WGS sequence"/>
</dbReference>
<dbReference type="PANTHER" id="PTHR45695:SF9">
    <property type="entry name" value="LEUCOKININ RECEPTOR"/>
    <property type="match status" value="1"/>
</dbReference>
<feature type="transmembrane region" description="Helical" evidence="10">
    <location>
        <begin position="44"/>
        <end position="68"/>
    </location>
</feature>
<gene>
    <name evidence="12" type="ORF">PLOB_00013408</name>
</gene>
<sequence>MYETDDVTITTVTSILVVTSIVGNSLVCAVIIRHRDMRIPVNFLLANLAIADIMYALFYIPKIIWGHIASHPEGLAGRILCALLTDAALAWVGGVSSVFTLVAVATERYYSVLHPLENKAHLSVRKLKIFISGSWILALIMNVPEFWKKIEGSTCSYAWTKKWMPKAYTLIWRVFFGLSFMLMTGLYSRVIYALWFKNASNSEVVNRQKGVVKVRKRVTLMVVAVSAIFGICWGADSVLHLLKDFSLIKLASSAIPIAHTAVMFNSAVNPFAYALINQNFRKKMRGILCCRLLSLGVTGTQGNEMANRSSFVKNFHTANKLETSEPSNITNQTGESVEGNAIV</sequence>
<dbReference type="Pfam" id="PF00001">
    <property type="entry name" value="7tm_1"/>
    <property type="match status" value="1"/>
</dbReference>
<evidence type="ECO:0000313" key="12">
    <source>
        <dbReference type="EMBL" id="CAH3173138.1"/>
    </source>
</evidence>
<proteinExistence type="inferred from homology"/>
<keyword evidence="13" id="KW-1185">Reference proteome</keyword>
<evidence type="ECO:0000259" key="11">
    <source>
        <dbReference type="PROSITE" id="PS50262"/>
    </source>
</evidence>
<evidence type="ECO:0000256" key="1">
    <source>
        <dbReference type="ARBA" id="ARBA00004141"/>
    </source>
</evidence>
<feature type="transmembrane region" description="Helical" evidence="10">
    <location>
        <begin position="88"/>
        <end position="106"/>
    </location>
</feature>
<feature type="transmembrane region" description="Helical" evidence="10">
    <location>
        <begin position="167"/>
        <end position="187"/>
    </location>
</feature>
<dbReference type="Gene3D" id="1.20.1070.10">
    <property type="entry name" value="Rhodopsin 7-helix transmembrane proteins"/>
    <property type="match status" value="1"/>
</dbReference>
<evidence type="ECO:0000256" key="6">
    <source>
        <dbReference type="ARBA" id="ARBA00023170"/>
    </source>
</evidence>
<comment type="similarity">
    <text evidence="8">Belongs to the G-protein coupled receptor 1 family.</text>
</comment>
<keyword evidence="2 8" id="KW-0812">Transmembrane</keyword>
<accession>A0ABN8R1E4</accession>
<feature type="domain" description="G-protein coupled receptors family 1 profile" evidence="11">
    <location>
        <begin position="23"/>
        <end position="273"/>
    </location>
</feature>
<dbReference type="PROSITE" id="PS00237">
    <property type="entry name" value="G_PROTEIN_RECEP_F1_1"/>
    <property type="match status" value="1"/>
</dbReference>
<comment type="caution">
    <text evidence="12">The sequence shown here is derived from an EMBL/GenBank/DDBJ whole genome shotgun (WGS) entry which is preliminary data.</text>
</comment>
<feature type="compositionally biased region" description="Polar residues" evidence="9">
    <location>
        <begin position="324"/>
        <end position="335"/>
    </location>
</feature>
<feature type="transmembrane region" description="Helical" evidence="10">
    <location>
        <begin position="218"/>
        <end position="242"/>
    </location>
</feature>
<evidence type="ECO:0000256" key="4">
    <source>
        <dbReference type="ARBA" id="ARBA00023040"/>
    </source>
</evidence>
<dbReference type="PANTHER" id="PTHR45695">
    <property type="entry name" value="LEUCOKININ RECEPTOR-RELATED"/>
    <property type="match status" value="1"/>
</dbReference>
<keyword evidence="4 8" id="KW-0297">G-protein coupled receptor</keyword>
<evidence type="ECO:0000256" key="3">
    <source>
        <dbReference type="ARBA" id="ARBA00022989"/>
    </source>
</evidence>
<keyword evidence="3 10" id="KW-1133">Transmembrane helix</keyword>
<evidence type="ECO:0000256" key="5">
    <source>
        <dbReference type="ARBA" id="ARBA00023136"/>
    </source>
</evidence>
<feature type="transmembrane region" description="Helical" evidence="10">
    <location>
        <begin position="12"/>
        <end position="32"/>
    </location>
</feature>
<evidence type="ECO:0000256" key="9">
    <source>
        <dbReference type="SAM" id="MobiDB-lite"/>
    </source>
</evidence>
<dbReference type="PROSITE" id="PS50262">
    <property type="entry name" value="G_PROTEIN_RECEP_F1_2"/>
    <property type="match status" value="1"/>
</dbReference>